<gene>
    <name evidence="1" type="ORF">C7N83_02735</name>
</gene>
<proteinExistence type="predicted"/>
<keyword evidence="2" id="KW-1185">Reference proteome</keyword>
<organism evidence="1 2">
    <name type="scientific">Neisseria iguanae</name>
    <dbReference type="NCBI Taxonomy" id="90242"/>
    <lineage>
        <taxon>Bacteria</taxon>
        <taxon>Pseudomonadati</taxon>
        <taxon>Pseudomonadota</taxon>
        <taxon>Betaproteobacteria</taxon>
        <taxon>Neisseriales</taxon>
        <taxon>Neisseriaceae</taxon>
        <taxon>Neisseria</taxon>
    </lineage>
</organism>
<protein>
    <submittedName>
        <fullName evidence="1">Uncharacterized protein</fullName>
    </submittedName>
</protein>
<evidence type="ECO:0000313" key="2">
    <source>
        <dbReference type="Proteomes" id="UP000241868"/>
    </source>
</evidence>
<dbReference type="Proteomes" id="UP000241868">
    <property type="component" value="Unassembled WGS sequence"/>
</dbReference>
<name>A0A2P7U295_9NEIS</name>
<reference evidence="1 2" key="1">
    <citation type="submission" date="2018-03" db="EMBL/GenBank/DDBJ databases">
        <title>Neisseria weixii sp. nov., isolated from the intestinal contents of Tibetan Plateau pika (Ochotona curzoniae) in Yushu, Qinghai Province, China.</title>
        <authorList>
            <person name="Gui Z."/>
        </authorList>
    </citation>
    <scope>NUCLEOTIDE SEQUENCE [LARGE SCALE GENOMIC DNA]</scope>
    <source>
        <strain evidence="1 2">ATCC 51483</strain>
    </source>
</reference>
<dbReference type="AlphaFoldDB" id="A0A2P7U295"/>
<dbReference type="EMBL" id="PXYY01000009">
    <property type="protein sequence ID" value="PSJ81061.1"/>
    <property type="molecule type" value="Genomic_DNA"/>
</dbReference>
<comment type="caution">
    <text evidence="1">The sequence shown here is derived from an EMBL/GenBank/DDBJ whole genome shotgun (WGS) entry which is preliminary data.</text>
</comment>
<sequence length="103" mass="11883">MRQHNRFACFIAVIERIAANDITLQHMADDFFDFWEVSDRFVFRQIQVCYRVHQPFAAFGGVVGQQFDTVQAAHGLHGFHFVFKRAVAVFLVEQHHAAAQDFG</sequence>
<accession>A0A2P7U295</accession>
<evidence type="ECO:0000313" key="1">
    <source>
        <dbReference type="EMBL" id="PSJ81061.1"/>
    </source>
</evidence>